<gene>
    <name evidence="3" type="ORF">FHX42_002271</name>
</gene>
<keyword evidence="4" id="KW-1185">Reference proteome</keyword>
<evidence type="ECO:0000256" key="1">
    <source>
        <dbReference type="SAM" id="MobiDB-lite"/>
    </source>
</evidence>
<feature type="signal peptide" evidence="2">
    <location>
        <begin position="1"/>
        <end position="19"/>
    </location>
</feature>
<feature type="chain" id="PRO_5039304510" description="YncE family protein" evidence="2">
    <location>
        <begin position="20"/>
        <end position="346"/>
    </location>
</feature>
<feature type="region of interest" description="Disordered" evidence="1">
    <location>
        <begin position="149"/>
        <end position="177"/>
    </location>
</feature>
<dbReference type="AlphaFoldDB" id="A0A839DTV5"/>
<sequence>MIALATVGMLVLAGCSASGQPPESTARVAVLKTRLPVHDPVWSDNDRTLLALTRGTGQIARIRPVGTDTAEPLTARTTVSEPLADVGENLATSPTGHNVVFLPQPERDRVAVIDTDSLRRVDTLRVGPAPSFVAKDSGSRALLALSEDGSTVTGGDLRDSGSVTSQRVGASPEAELDSPKRGRLVDYHVAGPGGILHYKGAPRSVRREGESTIRAEKTASDRIKASRLYVAEKGTDRLLAVDTKRTHEGMEVVARTRLGEPVHHLGVDETRIYAATESRIVVLETNSYEGYANDEFTLVDTIDYRAALSGEELGKAPLSGLAVGPERVYMTLRGQPAVVSVAKPNI</sequence>
<name>A0A839DTV5_9PSEU</name>
<comment type="caution">
    <text evidence="3">The sequence shown here is derived from an EMBL/GenBank/DDBJ whole genome shotgun (WGS) entry which is preliminary data.</text>
</comment>
<proteinExistence type="predicted"/>
<dbReference type="InterPro" id="IPR011045">
    <property type="entry name" value="N2O_reductase_N"/>
</dbReference>
<evidence type="ECO:0000256" key="2">
    <source>
        <dbReference type="SAM" id="SignalP"/>
    </source>
</evidence>
<protein>
    <recommendedName>
        <fullName evidence="5">YncE family protein</fullName>
    </recommendedName>
</protein>
<organism evidence="3 4">
    <name type="scientific">Halosaccharopolyspora lacisalsi</name>
    <dbReference type="NCBI Taxonomy" id="1000566"/>
    <lineage>
        <taxon>Bacteria</taxon>
        <taxon>Bacillati</taxon>
        <taxon>Actinomycetota</taxon>
        <taxon>Actinomycetes</taxon>
        <taxon>Pseudonocardiales</taxon>
        <taxon>Pseudonocardiaceae</taxon>
        <taxon>Halosaccharopolyspora</taxon>
    </lineage>
</organism>
<dbReference type="SUPFAM" id="SSF50974">
    <property type="entry name" value="Nitrous oxide reductase, N-terminal domain"/>
    <property type="match status" value="1"/>
</dbReference>
<keyword evidence="2" id="KW-0732">Signal</keyword>
<accession>A0A839DTV5</accession>
<dbReference type="Gene3D" id="2.130.10.10">
    <property type="entry name" value="YVTN repeat-like/Quinoprotein amine dehydrogenase"/>
    <property type="match status" value="1"/>
</dbReference>
<evidence type="ECO:0008006" key="5">
    <source>
        <dbReference type="Google" id="ProtNLM"/>
    </source>
</evidence>
<dbReference type="InterPro" id="IPR015943">
    <property type="entry name" value="WD40/YVTN_repeat-like_dom_sf"/>
</dbReference>
<evidence type="ECO:0000313" key="3">
    <source>
        <dbReference type="EMBL" id="MBA8824924.1"/>
    </source>
</evidence>
<evidence type="ECO:0000313" key="4">
    <source>
        <dbReference type="Proteomes" id="UP000569329"/>
    </source>
</evidence>
<reference evidence="3 4" key="1">
    <citation type="submission" date="2020-07" db="EMBL/GenBank/DDBJ databases">
        <title>Sequencing the genomes of 1000 actinobacteria strains.</title>
        <authorList>
            <person name="Klenk H.-P."/>
        </authorList>
    </citation>
    <scope>NUCLEOTIDE SEQUENCE [LARGE SCALE GENOMIC DNA]</scope>
    <source>
        <strain evidence="3 4">DSM 45975</strain>
    </source>
</reference>
<dbReference type="Proteomes" id="UP000569329">
    <property type="component" value="Unassembled WGS sequence"/>
</dbReference>
<dbReference type="EMBL" id="JACGWZ010000002">
    <property type="protein sequence ID" value="MBA8824924.1"/>
    <property type="molecule type" value="Genomic_DNA"/>
</dbReference>